<dbReference type="AlphaFoldDB" id="A0A3B0RS93"/>
<protein>
    <submittedName>
        <fullName evidence="2">Nicotinamide-nucleotide amidase</fullName>
        <ecNumber evidence="2">3.5.1.42</ecNumber>
    </submittedName>
</protein>
<sequence length="162" mass="16765">MFSPEIIKLATDVLQMARNKGYHLAAAESCTGGLIMGALTEIAGSSDVVDRGFVTYTNRAKMEVLGVDGKIIKAHGAVSAECAKAMAAGALKASAATFAVSVTGVAGPGGGTIEKPVGLVHMAIAGRDDTVQHEKHLFGETGRDKVREATVIAALKLFRKNI</sequence>
<dbReference type="InterPro" id="IPR036653">
    <property type="entry name" value="CinA-like_C"/>
</dbReference>
<organism evidence="2">
    <name type="scientific">hydrothermal vent metagenome</name>
    <dbReference type="NCBI Taxonomy" id="652676"/>
    <lineage>
        <taxon>unclassified sequences</taxon>
        <taxon>metagenomes</taxon>
        <taxon>ecological metagenomes</taxon>
    </lineage>
</organism>
<reference evidence="2" key="1">
    <citation type="submission" date="2018-06" db="EMBL/GenBank/DDBJ databases">
        <authorList>
            <person name="Zhirakovskaya E."/>
        </authorList>
    </citation>
    <scope>NUCLEOTIDE SEQUENCE</scope>
</reference>
<dbReference type="EC" id="3.5.1.42" evidence="2"/>
<dbReference type="GO" id="GO:0019159">
    <property type="term" value="F:nicotinamide-nucleotide amidase activity"/>
    <property type="evidence" value="ECO:0007669"/>
    <property type="project" value="UniProtKB-EC"/>
</dbReference>
<dbReference type="InterPro" id="IPR008136">
    <property type="entry name" value="CinA_C"/>
</dbReference>
<dbReference type="SUPFAM" id="SSF142433">
    <property type="entry name" value="CinA-like"/>
    <property type="match status" value="1"/>
</dbReference>
<feature type="domain" description="CinA C-terminal" evidence="1">
    <location>
        <begin position="8"/>
        <end position="161"/>
    </location>
</feature>
<dbReference type="NCBIfam" id="TIGR00199">
    <property type="entry name" value="PncC_domain"/>
    <property type="match status" value="1"/>
</dbReference>
<accession>A0A3B0RS93</accession>
<gene>
    <name evidence="2" type="ORF">MNBD_ALPHA02-1804</name>
</gene>
<evidence type="ECO:0000259" key="1">
    <source>
        <dbReference type="Pfam" id="PF02464"/>
    </source>
</evidence>
<dbReference type="Gene3D" id="3.90.950.20">
    <property type="entry name" value="CinA-like"/>
    <property type="match status" value="1"/>
</dbReference>
<dbReference type="Pfam" id="PF02464">
    <property type="entry name" value="CinA"/>
    <property type="match status" value="1"/>
</dbReference>
<keyword evidence="2" id="KW-0378">Hydrolase</keyword>
<evidence type="ECO:0000313" key="2">
    <source>
        <dbReference type="EMBL" id="VAV96604.1"/>
    </source>
</evidence>
<dbReference type="EMBL" id="UOED01000108">
    <property type="protein sequence ID" value="VAV96604.1"/>
    <property type="molecule type" value="Genomic_DNA"/>
</dbReference>
<proteinExistence type="predicted"/>
<name>A0A3B0RS93_9ZZZZ</name>